<keyword evidence="5" id="KW-0678">Repressor</keyword>
<reference evidence="18" key="1">
    <citation type="submission" date="2021-04" db="EMBL/GenBank/DDBJ databases">
        <authorList>
            <consortium name="Wellcome Sanger Institute Data Sharing"/>
        </authorList>
    </citation>
    <scope>NUCLEOTIDE SEQUENCE [LARGE SCALE GENOMIC DNA]</scope>
</reference>
<dbReference type="SMART" id="SM00091">
    <property type="entry name" value="PAS"/>
    <property type="match status" value="2"/>
</dbReference>
<evidence type="ECO:0000256" key="11">
    <source>
        <dbReference type="ARBA" id="ARBA00023159"/>
    </source>
</evidence>
<dbReference type="PROSITE" id="PS50888">
    <property type="entry name" value="BHLH"/>
    <property type="match status" value="1"/>
</dbReference>
<gene>
    <name evidence="18" type="primary">LOC115588201</name>
</gene>
<feature type="coiled-coil region" evidence="14">
    <location>
        <begin position="488"/>
        <end position="538"/>
    </location>
</feature>
<dbReference type="GO" id="GO:0004879">
    <property type="term" value="F:nuclear receptor activity"/>
    <property type="evidence" value="ECO:0007669"/>
    <property type="project" value="TreeGrafter"/>
</dbReference>
<evidence type="ECO:0000256" key="7">
    <source>
        <dbReference type="ARBA" id="ARBA00022765"/>
    </source>
</evidence>
<keyword evidence="10" id="KW-0238">DNA-binding</keyword>
<keyword evidence="12" id="KW-0804">Transcription</keyword>
<evidence type="ECO:0000256" key="13">
    <source>
        <dbReference type="ARBA" id="ARBA00023242"/>
    </source>
</evidence>
<keyword evidence="8" id="KW-0805">Transcription regulation</keyword>
<dbReference type="InterPro" id="IPR056192">
    <property type="entry name" value="bHLH_NPAS4"/>
</dbReference>
<evidence type="ECO:0000259" key="17">
    <source>
        <dbReference type="PROSITE" id="PS50888"/>
    </source>
</evidence>
<evidence type="ECO:0000256" key="3">
    <source>
        <dbReference type="ARBA" id="ARBA00015909"/>
    </source>
</evidence>
<evidence type="ECO:0000256" key="6">
    <source>
        <dbReference type="ARBA" id="ARBA00022737"/>
    </source>
</evidence>
<dbReference type="InterPro" id="IPR039091">
    <property type="entry name" value="AHR/AHRR"/>
</dbReference>
<evidence type="ECO:0000256" key="8">
    <source>
        <dbReference type="ARBA" id="ARBA00023015"/>
    </source>
</evidence>
<dbReference type="FunFam" id="3.30.450.20:FF:000035">
    <property type="entry name" value="Aryl hydrocarbon receptor"/>
    <property type="match status" value="1"/>
</dbReference>
<dbReference type="InterPro" id="IPR013767">
    <property type="entry name" value="PAS_fold"/>
</dbReference>
<dbReference type="GO" id="GO:0048511">
    <property type="term" value="P:rhythmic process"/>
    <property type="evidence" value="ECO:0007669"/>
    <property type="project" value="UniProtKB-KW"/>
</dbReference>
<dbReference type="Gene3D" id="4.10.280.10">
    <property type="entry name" value="Helix-loop-helix DNA-binding domain"/>
    <property type="match status" value="1"/>
</dbReference>
<evidence type="ECO:0000256" key="2">
    <source>
        <dbReference type="ARBA" id="ARBA00004496"/>
    </source>
</evidence>
<protein>
    <recommendedName>
        <fullName evidence="3">Aryl hydrocarbon receptor</fullName>
    </recommendedName>
</protein>
<evidence type="ECO:0000256" key="10">
    <source>
        <dbReference type="ARBA" id="ARBA00023125"/>
    </source>
</evidence>
<dbReference type="SUPFAM" id="SSF55785">
    <property type="entry name" value="PYP-like sensor domain (PAS domain)"/>
    <property type="match status" value="2"/>
</dbReference>
<dbReference type="GO" id="GO:0005634">
    <property type="term" value="C:nucleus"/>
    <property type="evidence" value="ECO:0007669"/>
    <property type="project" value="UniProtKB-SubCell"/>
</dbReference>
<dbReference type="AlphaFoldDB" id="A0A671Z3F8"/>
<dbReference type="GO" id="GO:0006805">
    <property type="term" value="P:xenobiotic metabolic process"/>
    <property type="evidence" value="ECO:0007669"/>
    <property type="project" value="InterPro"/>
</dbReference>
<dbReference type="PROSITE" id="PS50112">
    <property type="entry name" value="PAS"/>
    <property type="match status" value="1"/>
</dbReference>
<dbReference type="Pfam" id="PF23183">
    <property type="entry name" value="bHLH_NPAS4"/>
    <property type="match status" value="1"/>
</dbReference>
<keyword evidence="19" id="KW-1185">Reference proteome</keyword>
<dbReference type="GO" id="GO:0005737">
    <property type="term" value="C:cytoplasm"/>
    <property type="evidence" value="ECO:0007669"/>
    <property type="project" value="UniProtKB-SubCell"/>
</dbReference>
<dbReference type="Pfam" id="PF00989">
    <property type="entry name" value="PAS"/>
    <property type="match status" value="1"/>
</dbReference>
<dbReference type="InterPro" id="IPR011598">
    <property type="entry name" value="bHLH_dom"/>
</dbReference>
<evidence type="ECO:0000256" key="14">
    <source>
        <dbReference type="SAM" id="Coils"/>
    </source>
</evidence>
<dbReference type="Pfam" id="PF08447">
    <property type="entry name" value="PAS_3"/>
    <property type="match status" value="1"/>
</dbReference>
<feature type="domain" description="PAS" evidence="16">
    <location>
        <begin position="112"/>
        <end position="175"/>
    </location>
</feature>
<dbReference type="OMA" id="FHQEEDP"/>
<dbReference type="InterPro" id="IPR036638">
    <property type="entry name" value="HLH_DNA-bd_sf"/>
</dbReference>
<dbReference type="InterPro" id="IPR035965">
    <property type="entry name" value="PAS-like_dom_sf"/>
</dbReference>
<evidence type="ECO:0000256" key="15">
    <source>
        <dbReference type="SAM" id="MobiDB-lite"/>
    </source>
</evidence>
<evidence type="ECO:0000256" key="1">
    <source>
        <dbReference type="ARBA" id="ARBA00004123"/>
    </source>
</evidence>
<accession>A0A671Z3F8</accession>
<dbReference type="InterPro" id="IPR000014">
    <property type="entry name" value="PAS"/>
</dbReference>
<organism evidence="18 19">
    <name type="scientific">Sparus aurata</name>
    <name type="common">Gilthead sea bream</name>
    <dbReference type="NCBI Taxonomy" id="8175"/>
    <lineage>
        <taxon>Eukaryota</taxon>
        <taxon>Metazoa</taxon>
        <taxon>Chordata</taxon>
        <taxon>Craniata</taxon>
        <taxon>Vertebrata</taxon>
        <taxon>Euteleostomi</taxon>
        <taxon>Actinopterygii</taxon>
        <taxon>Neopterygii</taxon>
        <taxon>Teleostei</taxon>
        <taxon>Neoteleostei</taxon>
        <taxon>Acanthomorphata</taxon>
        <taxon>Eupercaria</taxon>
        <taxon>Spariformes</taxon>
        <taxon>Sparidae</taxon>
        <taxon>Sparus</taxon>
    </lineage>
</organism>
<keyword evidence="13" id="KW-0539">Nucleus</keyword>
<evidence type="ECO:0000313" key="19">
    <source>
        <dbReference type="Proteomes" id="UP000472265"/>
    </source>
</evidence>
<proteinExistence type="predicted"/>
<dbReference type="GO" id="GO:0000976">
    <property type="term" value="F:transcription cis-regulatory region binding"/>
    <property type="evidence" value="ECO:0007669"/>
    <property type="project" value="TreeGrafter"/>
</dbReference>
<dbReference type="GeneTree" id="ENSGT00940000154486"/>
<feature type="domain" description="BHLH" evidence="17">
    <location>
        <begin position="21"/>
        <end position="74"/>
    </location>
</feature>
<dbReference type="InParanoid" id="A0A671Z3F8"/>
<reference evidence="18" key="3">
    <citation type="submission" date="2025-09" db="UniProtKB">
        <authorList>
            <consortium name="Ensembl"/>
        </authorList>
    </citation>
    <scope>IDENTIFICATION</scope>
</reference>
<name>A0A671Z3F8_SPAAU</name>
<sequence>SCHIFSCTINKAIKSKKLSDGNEVVKSNPSKRHRDRLNGELDRLTELLPFSEDIRSRLDKLSVLRLSVGYLRVKSHFKATMKTSIGSGLFPSVKGHNGNNMDIVGFSEGDLLLQALNGFVIVVTSEGLVFYVSSTIKDYLGFHQSDVVHQSVFELIHTDDRAFFRQQLHFALNPPAAGAGGDVLQGCGSTVMYSPEQLPPENSSFLERSFVCRFRCLLDNSSGFLGLKFQGRLKYVHGHRVNGTRNEPQLALFSIAMPVQPPTIVEIRAKMLLFQSKHKLDFTPMGIDSRGKVVLGYSETEICMKGSGYQFIHAADMMYCADSHLRMIKTGETGLIVFRLLSKSGGWVWVKSNAKFIYKGGRPEFIIACQRALANAEGEEYLRQRRLQLPFSFATGEAVLYNTGPTVDITQFQFNDKFSCHEVPQAESPGSLLDCFLKQDKSAYTQTVDSPSPMDHVFMDSEALVSIASDAWQENGPTASTGNPVVVKEEAKQAVMNVIDNLETIAQNGDLCSVLENLDMADTELMEWENALKRLSQDDERQNVSSELDSIVTNDIFDYIDTVLFKEKREDSSPPSCLTGVRLNQQDLFTQTARLSDTGLCEPQLFPTPCSDHTYSPTNGIYPLQQNTMNGAVVTGTSLTESAQTLRSNQKLSHHAPLIAQVDNNLPPHLQLQDIFSTSIELPQLTVPDAFAHDASALFQSCGQAHAGCPQGTYRQTQSSQLPLCPQNNLQAPAMAANRQLLQSSVKPPNSVVPGAMDILPPLIPCNDFDSSSTPNVPISFAPGCLQGSPPLETHNQQGQQWPQSQQHKLPHAGIMQNGHELVPACRSQTSDSQTFPHAGHWPRTVTGLNHTQQGGLACGQAVSLSSCMFDQHFSSSPAGGDVLALSGSSGPRGTDPPLDQSPSQGSCYFQWSHSEPLVGTSAINQENADISPLTVPPGMSSSEHTFSMQHYLESLRPTQGNMSHCGLNNFSQQLNYKRT</sequence>
<evidence type="ECO:0000256" key="5">
    <source>
        <dbReference type="ARBA" id="ARBA00022491"/>
    </source>
</evidence>
<dbReference type="Ensembl" id="ENSSAUT00010072719.1">
    <property type="protein sequence ID" value="ENSSAUP00010069485.1"/>
    <property type="gene ID" value="ENSSAUG00010027517.1"/>
</dbReference>
<keyword evidence="11" id="KW-0010">Activator</keyword>
<dbReference type="FunFam" id="3.30.450.20:FF:000019">
    <property type="entry name" value="Aryl hydrocarbon receptor 1"/>
    <property type="match status" value="1"/>
</dbReference>
<dbReference type="GO" id="GO:0046983">
    <property type="term" value="F:protein dimerization activity"/>
    <property type="evidence" value="ECO:0007669"/>
    <property type="project" value="InterPro"/>
</dbReference>
<keyword evidence="7" id="KW-0013">ADP-ribosylation</keyword>
<dbReference type="PANTHER" id="PTHR10649:SF17">
    <property type="entry name" value="ARYL HYDROCARBON RECEPTOR 2"/>
    <property type="match status" value="1"/>
</dbReference>
<evidence type="ECO:0000313" key="18">
    <source>
        <dbReference type="Ensembl" id="ENSSAUP00010069485.1"/>
    </source>
</evidence>
<evidence type="ECO:0000256" key="4">
    <source>
        <dbReference type="ARBA" id="ARBA00022490"/>
    </source>
</evidence>
<dbReference type="CDD" id="cd00130">
    <property type="entry name" value="PAS"/>
    <property type="match status" value="2"/>
</dbReference>
<keyword evidence="6" id="KW-0677">Repeat</keyword>
<keyword evidence="4" id="KW-0963">Cytoplasm</keyword>
<dbReference type="SMART" id="SM00353">
    <property type="entry name" value="HLH"/>
    <property type="match status" value="1"/>
</dbReference>
<keyword evidence="14" id="KW-0175">Coiled coil</keyword>
<dbReference type="GO" id="GO:1904613">
    <property type="term" value="P:cellular response to 2,3,7,8-tetrachlorodibenzodioxine"/>
    <property type="evidence" value="ECO:0007669"/>
    <property type="project" value="UniProtKB-ARBA"/>
</dbReference>
<dbReference type="Gene3D" id="3.30.450.20">
    <property type="entry name" value="PAS domain"/>
    <property type="match status" value="2"/>
</dbReference>
<dbReference type="SUPFAM" id="SSF47459">
    <property type="entry name" value="HLH, helix-loop-helix DNA-binding domain"/>
    <property type="match status" value="1"/>
</dbReference>
<dbReference type="InterPro" id="IPR013655">
    <property type="entry name" value="PAS_fold_3"/>
</dbReference>
<comment type="subcellular location">
    <subcellularLocation>
        <location evidence="2">Cytoplasm</location>
    </subcellularLocation>
    <subcellularLocation>
        <location evidence="1">Nucleus</location>
    </subcellularLocation>
</comment>
<dbReference type="PANTHER" id="PTHR10649">
    <property type="entry name" value="ARYL HYDROCARBON RECEPTOR"/>
    <property type="match status" value="1"/>
</dbReference>
<evidence type="ECO:0000259" key="16">
    <source>
        <dbReference type="PROSITE" id="PS50112"/>
    </source>
</evidence>
<dbReference type="FunFam" id="4.10.280.10:FF:000024">
    <property type="entry name" value="Aryl hydrocarbon receptor 2"/>
    <property type="match status" value="1"/>
</dbReference>
<keyword evidence="9" id="KW-0090">Biological rhythms</keyword>
<dbReference type="Proteomes" id="UP000472265">
    <property type="component" value="Chromosome 9"/>
</dbReference>
<dbReference type="CDD" id="cd19696">
    <property type="entry name" value="bHLH-PAS_AhR_like"/>
    <property type="match status" value="1"/>
</dbReference>
<dbReference type="GO" id="GO:0034751">
    <property type="term" value="C:aryl hydrocarbon receptor complex"/>
    <property type="evidence" value="ECO:0007669"/>
    <property type="project" value="TreeGrafter"/>
</dbReference>
<evidence type="ECO:0000256" key="12">
    <source>
        <dbReference type="ARBA" id="ARBA00023163"/>
    </source>
</evidence>
<feature type="region of interest" description="Disordered" evidence="15">
    <location>
        <begin position="881"/>
        <end position="906"/>
    </location>
</feature>
<evidence type="ECO:0000256" key="9">
    <source>
        <dbReference type="ARBA" id="ARBA00023108"/>
    </source>
</evidence>
<reference evidence="18" key="2">
    <citation type="submission" date="2025-08" db="UniProtKB">
        <authorList>
            <consortium name="Ensembl"/>
        </authorList>
    </citation>
    <scope>IDENTIFICATION</scope>
</reference>